<sequence length="245" mass="26812">MGGYWLTEVIPIYVTALLPIVLGPMLGLMKSSQVCQAYMKDTNMLFIGGLFVATTIEHRGLHKRIAISVLRIVGSDPKMTPHIPQMLEQGMKTAPEAHLDFTSAEQHPHHHEASVNGNVEINVTNHNKLNNDPGDRLKAMNNLCIGLSLSICYSSTCGGIATITGTAPNSILFGLVNGSFCSRNRGSKRDAMVNDVIAKEVRVLGKFTYAEGVCCILFLLITLLWVTRNAGPSGWDRFFNHDGEM</sequence>
<evidence type="ECO:0000256" key="3">
    <source>
        <dbReference type="ARBA" id="ARBA00022692"/>
    </source>
</evidence>
<evidence type="ECO:0000256" key="6">
    <source>
        <dbReference type="SAM" id="Phobius"/>
    </source>
</evidence>
<dbReference type="OrthoDB" id="6493944at2759"/>
<keyword evidence="3 6" id="KW-0812">Transmembrane</keyword>
<dbReference type="PANTHER" id="PTHR10283:SF82">
    <property type="entry name" value="SOLUTE CARRIER FAMILY 13 MEMBER 2"/>
    <property type="match status" value="1"/>
</dbReference>
<reference evidence="7 8" key="2">
    <citation type="submission" date="2018-11" db="EMBL/GenBank/DDBJ databases">
        <authorList>
            <consortium name="Pathogen Informatics"/>
        </authorList>
    </citation>
    <scope>NUCLEOTIDE SEQUENCE [LARGE SCALE GENOMIC DNA]</scope>
    <source>
        <strain evidence="7 8">Egypt</strain>
    </source>
</reference>
<feature type="transmembrane region" description="Helical" evidence="6">
    <location>
        <begin position="207"/>
        <end position="226"/>
    </location>
</feature>
<keyword evidence="5 6" id="KW-0472">Membrane</keyword>
<dbReference type="GO" id="GO:0015141">
    <property type="term" value="F:succinate transmembrane transporter activity"/>
    <property type="evidence" value="ECO:0007669"/>
    <property type="project" value="TreeGrafter"/>
</dbReference>
<name>A0A183AIE1_9TREM</name>
<dbReference type="GO" id="GO:0015138">
    <property type="term" value="F:fumarate transmembrane transporter activity"/>
    <property type="evidence" value="ECO:0007669"/>
    <property type="project" value="TreeGrafter"/>
</dbReference>
<evidence type="ECO:0000313" key="9">
    <source>
        <dbReference type="WBParaSite" id="ECPE_0000673901-mRNA-1"/>
    </source>
</evidence>
<keyword evidence="8" id="KW-1185">Reference proteome</keyword>
<dbReference type="Proteomes" id="UP000272942">
    <property type="component" value="Unassembled WGS sequence"/>
</dbReference>
<gene>
    <name evidence="7" type="ORF">ECPE_LOCUS6726</name>
</gene>
<dbReference type="Pfam" id="PF00939">
    <property type="entry name" value="Na_sulph_symp"/>
    <property type="match status" value="1"/>
</dbReference>
<comment type="subcellular location">
    <subcellularLocation>
        <location evidence="1">Membrane</location>
        <topology evidence="1">Multi-pass membrane protein</topology>
    </subcellularLocation>
</comment>
<evidence type="ECO:0000256" key="1">
    <source>
        <dbReference type="ARBA" id="ARBA00004141"/>
    </source>
</evidence>
<dbReference type="EMBL" id="UZAN01043754">
    <property type="protein sequence ID" value="VDP79167.1"/>
    <property type="molecule type" value="Genomic_DNA"/>
</dbReference>
<feature type="transmembrane region" description="Helical" evidence="6">
    <location>
        <begin position="12"/>
        <end position="29"/>
    </location>
</feature>
<keyword evidence="4 6" id="KW-1133">Transmembrane helix</keyword>
<dbReference type="WBParaSite" id="ECPE_0000673901-mRNA-1">
    <property type="protein sequence ID" value="ECPE_0000673901-mRNA-1"/>
    <property type="gene ID" value="ECPE_0000673901"/>
</dbReference>
<accession>A0A183AIE1</accession>
<organism evidence="9">
    <name type="scientific">Echinostoma caproni</name>
    <dbReference type="NCBI Taxonomy" id="27848"/>
    <lineage>
        <taxon>Eukaryota</taxon>
        <taxon>Metazoa</taxon>
        <taxon>Spiralia</taxon>
        <taxon>Lophotrochozoa</taxon>
        <taxon>Platyhelminthes</taxon>
        <taxon>Trematoda</taxon>
        <taxon>Digenea</taxon>
        <taxon>Plagiorchiida</taxon>
        <taxon>Echinostomata</taxon>
        <taxon>Echinostomatoidea</taxon>
        <taxon>Echinostomatidae</taxon>
        <taxon>Echinostoma</taxon>
    </lineage>
</organism>
<dbReference type="AlphaFoldDB" id="A0A183AIE1"/>
<evidence type="ECO:0000256" key="5">
    <source>
        <dbReference type="ARBA" id="ARBA00023136"/>
    </source>
</evidence>
<dbReference type="GO" id="GO:0017153">
    <property type="term" value="F:sodium:dicarboxylate symporter activity"/>
    <property type="evidence" value="ECO:0007669"/>
    <property type="project" value="TreeGrafter"/>
</dbReference>
<evidence type="ECO:0000313" key="7">
    <source>
        <dbReference type="EMBL" id="VDP79167.1"/>
    </source>
</evidence>
<evidence type="ECO:0000256" key="4">
    <source>
        <dbReference type="ARBA" id="ARBA00022989"/>
    </source>
</evidence>
<dbReference type="PANTHER" id="PTHR10283">
    <property type="entry name" value="SOLUTE CARRIER FAMILY 13 MEMBER"/>
    <property type="match status" value="1"/>
</dbReference>
<comment type="similarity">
    <text evidence="2">Belongs to the SLC13A/DASS transporter (TC 2.A.47) family. NADC subfamily.</text>
</comment>
<evidence type="ECO:0000313" key="8">
    <source>
        <dbReference type="Proteomes" id="UP000272942"/>
    </source>
</evidence>
<dbReference type="GO" id="GO:0005886">
    <property type="term" value="C:plasma membrane"/>
    <property type="evidence" value="ECO:0007669"/>
    <property type="project" value="TreeGrafter"/>
</dbReference>
<dbReference type="GO" id="GO:0015139">
    <property type="term" value="F:alpha-ketoglutarate transmembrane transporter activity"/>
    <property type="evidence" value="ECO:0007669"/>
    <property type="project" value="TreeGrafter"/>
</dbReference>
<dbReference type="InterPro" id="IPR001898">
    <property type="entry name" value="SLC13A/DASS"/>
</dbReference>
<reference evidence="9" key="1">
    <citation type="submission" date="2016-06" db="UniProtKB">
        <authorList>
            <consortium name="WormBaseParasite"/>
        </authorList>
    </citation>
    <scope>IDENTIFICATION</scope>
</reference>
<proteinExistence type="inferred from homology"/>
<protein>
    <submittedName>
        <fullName evidence="9">Solute carrier family 13 member 2</fullName>
    </submittedName>
</protein>
<evidence type="ECO:0000256" key="2">
    <source>
        <dbReference type="ARBA" id="ARBA00006772"/>
    </source>
</evidence>
<dbReference type="GO" id="GO:0071285">
    <property type="term" value="P:cellular response to lithium ion"/>
    <property type="evidence" value="ECO:0007669"/>
    <property type="project" value="TreeGrafter"/>
</dbReference>